<evidence type="ECO:0000256" key="4">
    <source>
        <dbReference type="SAM" id="Phobius"/>
    </source>
</evidence>
<keyword evidence="2" id="KW-0813">Transport</keyword>
<keyword evidence="2" id="KW-1003">Cell membrane</keyword>
<evidence type="ECO:0000313" key="5">
    <source>
        <dbReference type="EMBL" id="RRO87937.1"/>
    </source>
</evidence>
<keyword evidence="4" id="KW-1133">Transmembrane helix</keyword>
<dbReference type="InterPro" id="IPR003784">
    <property type="entry name" value="BioY"/>
</dbReference>
<feature type="transmembrane region" description="Helical" evidence="4">
    <location>
        <begin position="179"/>
        <end position="200"/>
    </location>
</feature>
<reference evidence="5 6" key="1">
    <citation type="submission" date="2018-01" db="EMBL/GenBank/DDBJ databases">
        <title>Twenty Corynebacterium bovis Genomes.</title>
        <authorList>
            <person name="Gulvik C.A."/>
        </authorList>
    </citation>
    <scope>NUCLEOTIDE SEQUENCE [LARGE SCALE GENOMIC DNA]</scope>
    <source>
        <strain evidence="5 6">F6900</strain>
    </source>
</reference>
<dbReference type="Gene3D" id="1.10.1760.20">
    <property type="match status" value="1"/>
</dbReference>
<feature type="transmembrane region" description="Helical" evidence="4">
    <location>
        <begin position="135"/>
        <end position="159"/>
    </location>
</feature>
<proteinExistence type="inferred from homology"/>
<feature type="region of interest" description="Disordered" evidence="3">
    <location>
        <begin position="203"/>
        <end position="224"/>
    </location>
</feature>
<comment type="subcellular location">
    <subcellularLocation>
        <location evidence="2">Cell membrane</location>
        <topology evidence="2">Multi-pass membrane protein</topology>
    </subcellularLocation>
</comment>
<feature type="transmembrane region" description="Helical" evidence="4">
    <location>
        <begin position="65"/>
        <end position="83"/>
    </location>
</feature>
<keyword evidence="2 4" id="KW-0472">Membrane</keyword>
<dbReference type="GO" id="GO:0015225">
    <property type="term" value="F:biotin transmembrane transporter activity"/>
    <property type="evidence" value="ECO:0007669"/>
    <property type="project" value="UniProtKB-UniRule"/>
</dbReference>
<evidence type="ECO:0000313" key="6">
    <source>
        <dbReference type="Proteomes" id="UP000276526"/>
    </source>
</evidence>
<evidence type="ECO:0000256" key="1">
    <source>
        <dbReference type="ARBA" id="ARBA00010692"/>
    </source>
</evidence>
<accession>A0A3R8PDH1</accession>
<feature type="transmembrane region" description="Helical" evidence="4">
    <location>
        <begin position="95"/>
        <end position="114"/>
    </location>
</feature>
<dbReference type="EMBL" id="PQNK01000001">
    <property type="protein sequence ID" value="RRO87937.1"/>
    <property type="molecule type" value="Genomic_DNA"/>
</dbReference>
<comment type="caution">
    <text evidence="5">The sequence shown here is derived from an EMBL/GenBank/DDBJ whole genome shotgun (WGS) entry which is preliminary data.</text>
</comment>
<gene>
    <name evidence="5" type="ORF">CXF48_00775</name>
</gene>
<dbReference type="GO" id="GO:0005886">
    <property type="term" value="C:plasma membrane"/>
    <property type="evidence" value="ECO:0007669"/>
    <property type="project" value="UniProtKB-SubCell"/>
</dbReference>
<dbReference type="PANTHER" id="PTHR34295">
    <property type="entry name" value="BIOTIN TRANSPORTER BIOY"/>
    <property type="match status" value="1"/>
</dbReference>
<dbReference type="Pfam" id="PF02632">
    <property type="entry name" value="BioY"/>
    <property type="match status" value="1"/>
</dbReference>
<protein>
    <recommendedName>
        <fullName evidence="2">Biotin transporter</fullName>
    </recommendedName>
</protein>
<feature type="transmembrane region" description="Helical" evidence="4">
    <location>
        <begin position="12"/>
        <end position="34"/>
    </location>
</feature>
<dbReference type="PANTHER" id="PTHR34295:SF1">
    <property type="entry name" value="BIOTIN TRANSPORTER BIOY"/>
    <property type="match status" value="1"/>
</dbReference>
<dbReference type="Proteomes" id="UP000276526">
    <property type="component" value="Unassembled WGS sequence"/>
</dbReference>
<sequence length="224" mass="22252">MPAQAGPPRRRSTTLDLALIAAFAALTAVLGIVAVPVGGAGVPVVLQNTAVILTAMLLGARRGTLSVLLFVGVGLLGVPNLAGGHPTLAALSGPTVGYIVGYILCAPLVGFLAGPALRGLARGGRSRSVTVPRAGVVLLAGVLGVVVQYVCGAAGLVARTTLSPGAALLSNTPFIPGDAVKIVVATVIAVGVVRAVPDLLPPSLPRRRSPAPPSSPTGARRDDR</sequence>
<name>A0A3R8PDH1_9CORY</name>
<dbReference type="PIRSF" id="PIRSF016661">
    <property type="entry name" value="BioY"/>
    <property type="match status" value="1"/>
</dbReference>
<comment type="similarity">
    <text evidence="1 2">Belongs to the BioY family.</text>
</comment>
<dbReference type="AlphaFoldDB" id="A0A3R8PDH1"/>
<evidence type="ECO:0000256" key="3">
    <source>
        <dbReference type="SAM" id="MobiDB-lite"/>
    </source>
</evidence>
<evidence type="ECO:0000256" key="2">
    <source>
        <dbReference type="PIRNR" id="PIRNR016661"/>
    </source>
</evidence>
<organism evidence="5 6">
    <name type="scientific">Corynebacterium bovis</name>
    <dbReference type="NCBI Taxonomy" id="36808"/>
    <lineage>
        <taxon>Bacteria</taxon>
        <taxon>Bacillati</taxon>
        <taxon>Actinomycetota</taxon>
        <taxon>Actinomycetes</taxon>
        <taxon>Mycobacteriales</taxon>
        <taxon>Corynebacteriaceae</taxon>
        <taxon>Corynebacterium</taxon>
    </lineage>
</organism>
<keyword evidence="4" id="KW-0812">Transmembrane</keyword>
<feature type="compositionally biased region" description="Pro residues" evidence="3">
    <location>
        <begin position="203"/>
        <end position="215"/>
    </location>
</feature>